<evidence type="ECO:0000256" key="1">
    <source>
        <dbReference type="SAM" id="MobiDB-lite"/>
    </source>
</evidence>
<feature type="region of interest" description="Disordered" evidence="1">
    <location>
        <begin position="1"/>
        <end position="32"/>
    </location>
</feature>
<proteinExistence type="predicted"/>
<dbReference type="GeneID" id="19981769"/>
<evidence type="ECO:0000313" key="3">
    <source>
        <dbReference type="Proteomes" id="UP000030678"/>
    </source>
</evidence>
<organism evidence="2 3">
    <name type="scientific">Cladophialophora carrionii CBS 160.54</name>
    <dbReference type="NCBI Taxonomy" id="1279043"/>
    <lineage>
        <taxon>Eukaryota</taxon>
        <taxon>Fungi</taxon>
        <taxon>Dikarya</taxon>
        <taxon>Ascomycota</taxon>
        <taxon>Pezizomycotina</taxon>
        <taxon>Eurotiomycetes</taxon>
        <taxon>Chaetothyriomycetidae</taxon>
        <taxon>Chaetothyriales</taxon>
        <taxon>Herpotrichiellaceae</taxon>
        <taxon>Cladophialophora</taxon>
    </lineage>
</organism>
<dbReference type="RefSeq" id="XP_008725844.1">
    <property type="nucleotide sequence ID" value="XM_008727622.1"/>
</dbReference>
<reference evidence="2 3" key="1">
    <citation type="submission" date="2013-03" db="EMBL/GenBank/DDBJ databases">
        <title>The Genome Sequence of Cladophialophora carrionii CBS 160.54.</title>
        <authorList>
            <consortium name="The Broad Institute Genomics Platform"/>
            <person name="Cuomo C."/>
            <person name="de Hoog S."/>
            <person name="Gorbushina A."/>
            <person name="Walker B."/>
            <person name="Young S.K."/>
            <person name="Zeng Q."/>
            <person name="Gargeya S."/>
            <person name="Fitzgerald M."/>
            <person name="Haas B."/>
            <person name="Abouelleil A."/>
            <person name="Allen A.W."/>
            <person name="Alvarado L."/>
            <person name="Arachchi H.M."/>
            <person name="Berlin A.M."/>
            <person name="Chapman S.B."/>
            <person name="Gainer-Dewar J."/>
            <person name="Goldberg J."/>
            <person name="Griggs A."/>
            <person name="Gujja S."/>
            <person name="Hansen M."/>
            <person name="Howarth C."/>
            <person name="Imamovic A."/>
            <person name="Ireland A."/>
            <person name="Larimer J."/>
            <person name="McCowan C."/>
            <person name="Murphy C."/>
            <person name="Pearson M."/>
            <person name="Poon T.W."/>
            <person name="Priest M."/>
            <person name="Roberts A."/>
            <person name="Saif S."/>
            <person name="Shea T."/>
            <person name="Sisk P."/>
            <person name="Sykes S."/>
            <person name="Wortman J."/>
            <person name="Nusbaum C."/>
            <person name="Birren B."/>
        </authorList>
    </citation>
    <scope>NUCLEOTIDE SEQUENCE [LARGE SCALE GENOMIC DNA]</scope>
    <source>
        <strain evidence="2 3">CBS 160.54</strain>
    </source>
</reference>
<name>V9DHX4_9EURO</name>
<dbReference type="OrthoDB" id="4141480at2759"/>
<dbReference type="AlphaFoldDB" id="V9DHX4"/>
<sequence>MSISSMRQLLHDKLHRHQKTTSSAPENPTPIEDSYLQYRTSNMQAIYKDLYPSPESDPAEEDVLVHKRMEVAKSAPSLEREKKCFTAVNEQAAKEREEAGVKARDFAHVLSVACRSKCQKLG</sequence>
<accession>V9DHX4</accession>
<dbReference type="Proteomes" id="UP000030678">
    <property type="component" value="Unassembled WGS sequence"/>
</dbReference>
<dbReference type="HOGENOM" id="CLU_169107_0_0_1"/>
<dbReference type="EMBL" id="KB822703">
    <property type="protein sequence ID" value="ETI26499.1"/>
    <property type="molecule type" value="Genomic_DNA"/>
</dbReference>
<protein>
    <submittedName>
        <fullName evidence="2">Uncharacterized protein</fullName>
    </submittedName>
</protein>
<gene>
    <name evidence="2" type="ORF">G647_03276</name>
</gene>
<evidence type="ECO:0000313" key="2">
    <source>
        <dbReference type="EMBL" id="ETI26499.1"/>
    </source>
</evidence>
<dbReference type="VEuPathDB" id="FungiDB:G647_03276"/>